<name>A0A2H3E462_ARMGA</name>
<dbReference type="EMBL" id="KZ293651">
    <property type="protein sequence ID" value="PBK96117.1"/>
    <property type="molecule type" value="Genomic_DNA"/>
</dbReference>
<protein>
    <submittedName>
        <fullName evidence="3">Uncharacterized protein</fullName>
    </submittedName>
</protein>
<dbReference type="OMA" id="WALECHA"/>
<dbReference type="Proteomes" id="UP000217790">
    <property type="component" value="Unassembled WGS sequence"/>
</dbReference>
<dbReference type="AlphaFoldDB" id="A0A2H3E462"/>
<feature type="region of interest" description="Disordered" evidence="1">
    <location>
        <begin position="329"/>
        <end position="348"/>
    </location>
</feature>
<evidence type="ECO:0000313" key="3">
    <source>
        <dbReference type="EMBL" id="PBK96117.1"/>
    </source>
</evidence>
<accession>A0A2H3E462</accession>
<proteinExistence type="predicted"/>
<reference evidence="4" key="1">
    <citation type="journal article" date="2017" name="Nat. Ecol. Evol.">
        <title>Genome expansion and lineage-specific genetic innovations in the forest pathogenic fungi Armillaria.</title>
        <authorList>
            <person name="Sipos G."/>
            <person name="Prasanna A.N."/>
            <person name="Walter M.C."/>
            <person name="O'Connor E."/>
            <person name="Balint B."/>
            <person name="Krizsan K."/>
            <person name="Kiss B."/>
            <person name="Hess J."/>
            <person name="Varga T."/>
            <person name="Slot J."/>
            <person name="Riley R."/>
            <person name="Boka B."/>
            <person name="Rigling D."/>
            <person name="Barry K."/>
            <person name="Lee J."/>
            <person name="Mihaltcheva S."/>
            <person name="LaButti K."/>
            <person name="Lipzen A."/>
            <person name="Waldron R."/>
            <person name="Moloney N.M."/>
            <person name="Sperisen C."/>
            <person name="Kredics L."/>
            <person name="Vagvoelgyi C."/>
            <person name="Patrignani A."/>
            <person name="Fitzpatrick D."/>
            <person name="Nagy I."/>
            <person name="Doyle S."/>
            <person name="Anderson J.B."/>
            <person name="Grigoriev I.V."/>
            <person name="Gueldener U."/>
            <person name="Muensterkoetter M."/>
            <person name="Nagy L.G."/>
        </authorList>
    </citation>
    <scope>NUCLEOTIDE SEQUENCE [LARGE SCALE GENOMIC DNA]</scope>
    <source>
        <strain evidence="4">Ar21-2</strain>
    </source>
</reference>
<evidence type="ECO:0000313" key="4">
    <source>
        <dbReference type="Proteomes" id="UP000217790"/>
    </source>
</evidence>
<keyword evidence="2" id="KW-0812">Transmembrane</keyword>
<evidence type="ECO:0000256" key="2">
    <source>
        <dbReference type="SAM" id="Phobius"/>
    </source>
</evidence>
<organism evidence="3 4">
    <name type="scientific">Armillaria gallica</name>
    <name type="common">Bulbous honey fungus</name>
    <name type="synonym">Armillaria bulbosa</name>
    <dbReference type="NCBI Taxonomy" id="47427"/>
    <lineage>
        <taxon>Eukaryota</taxon>
        <taxon>Fungi</taxon>
        <taxon>Dikarya</taxon>
        <taxon>Basidiomycota</taxon>
        <taxon>Agaricomycotina</taxon>
        <taxon>Agaricomycetes</taxon>
        <taxon>Agaricomycetidae</taxon>
        <taxon>Agaricales</taxon>
        <taxon>Marasmiineae</taxon>
        <taxon>Physalacriaceae</taxon>
        <taxon>Armillaria</taxon>
    </lineage>
</organism>
<evidence type="ECO:0000256" key="1">
    <source>
        <dbReference type="SAM" id="MobiDB-lite"/>
    </source>
</evidence>
<keyword evidence="2" id="KW-1133">Transmembrane helix</keyword>
<keyword evidence="2" id="KW-0472">Membrane</keyword>
<feature type="compositionally biased region" description="Polar residues" evidence="1">
    <location>
        <begin position="338"/>
        <end position="348"/>
    </location>
</feature>
<gene>
    <name evidence="3" type="ORF">ARMGADRAFT_1077628</name>
</gene>
<feature type="transmembrane region" description="Helical" evidence="2">
    <location>
        <begin position="240"/>
        <end position="261"/>
    </location>
</feature>
<dbReference type="InParanoid" id="A0A2H3E462"/>
<feature type="transmembrane region" description="Helical" evidence="2">
    <location>
        <begin position="58"/>
        <end position="77"/>
    </location>
</feature>
<feature type="transmembrane region" description="Helical" evidence="2">
    <location>
        <begin position="158"/>
        <end position="180"/>
    </location>
</feature>
<keyword evidence="4" id="KW-1185">Reference proteome</keyword>
<dbReference type="OrthoDB" id="10357607at2759"/>
<feature type="transmembrane region" description="Helical" evidence="2">
    <location>
        <begin position="27"/>
        <end position="46"/>
    </location>
</feature>
<feature type="transmembrane region" description="Helical" evidence="2">
    <location>
        <begin position="206"/>
        <end position="228"/>
    </location>
</feature>
<sequence>MNALPPDISQDDKSVIFGNLNRNLNRLILQALLHGLYTGIVTVTLWTMFSSPKHMRSIFLCTTIIALYILLTIPFGIDWALLYCAFIEHGNNYYTIFVTLASSGSLETRCNLVISITGSVSTLLVDITIVGHLIDSCRYGKPHNLQIWRCWVLWDRQWRVILVSIVCATAGTVMKAMQILSTNLHNSNDDISKTRFFTIAEIDWSFIYILLTLATSLICTLLIVYRIIRHAPWMSASRKLIEILVESSAMYSISLIVYLILVSKNSESTYYADIISAYVKAIAPTLLVGRVSAYANTISARQKMVAKWENHPPLVGCFRDEDTNNSSGCHCLNDGHKTSSGSSGKEAV</sequence>